<dbReference type="EMBL" id="JAWRCO010000002">
    <property type="protein sequence ID" value="MDW6005443.1"/>
    <property type="molecule type" value="Genomic_DNA"/>
</dbReference>
<dbReference type="PANTHER" id="PTHR30537:SF72">
    <property type="entry name" value="LYSR FAMILY TRANSCRIPTIONAL REGULATOR"/>
    <property type="match status" value="1"/>
</dbReference>
<keyword evidence="3" id="KW-0238">DNA-binding</keyword>
<dbReference type="Gene3D" id="3.40.190.290">
    <property type="match status" value="1"/>
</dbReference>
<comment type="similarity">
    <text evidence="1">Belongs to the LysR transcriptional regulatory family.</text>
</comment>
<accession>A0A1Y6IWU7</accession>
<proteinExistence type="inferred from homology"/>
<evidence type="ECO:0000256" key="3">
    <source>
        <dbReference type="ARBA" id="ARBA00023125"/>
    </source>
</evidence>
<gene>
    <name evidence="7" type="primary">dmlR_17</name>
    <name evidence="6" type="ORF">SBX37_21465</name>
    <name evidence="7" type="ORF">VIM7927_03431</name>
</gene>
<evidence type="ECO:0000256" key="4">
    <source>
        <dbReference type="ARBA" id="ARBA00023163"/>
    </source>
</evidence>
<evidence type="ECO:0000313" key="6">
    <source>
        <dbReference type="EMBL" id="MDW6005443.1"/>
    </source>
</evidence>
<dbReference type="EMBL" id="FXXI01000008">
    <property type="protein sequence ID" value="SMS02116.1"/>
    <property type="molecule type" value="Genomic_DNA"/>
</dbReference>
<dbReference type="Proteomes" id="UP000196125">
    <property type="component" value="Unassembled WGS sequence"/>
</dbReference>
<reference evidence="6 9" key="2">
    <citation type="submission" date="2023-11" db="EMBL/GenBank/DDBJ databases">
        <title>Plant-associative lifestyle of Vibrio porteresiae and its evolutionary dynamics.</title>
        <authorList>
            <person name="Rameshkumar N."/>
            <person name="Kirti K."/>
        </authorList>
    </citation>
    <scope>NUCLEOTIDE SEQUENCE [LARGE SCALE GENOMIC DNA]</scope>
    <source>
        <strain evidence="6 9">MSSRF38</strain>
    </source>
</reference>
<dbReference type="OrthoDB" id="9786526at2"/>
<dbReference type="InterPro" id="IPR036390">
    <property type="entry name" value="WH_DNA-bd_sf"/>
</dbReference>
<dbReference type="FunFam" id="1.10.10.10:FF:000001">
    <property type="entry name" value="LysR family transcriptional regulator"/>
    <property type="match status" value="1"/>
</dbReference>
<dbReference type="Pfam" id="PF03466">
    <property type="entry name" value="LysR_substrate"/>
    <property type="match status" value="1"/>
</dbReference>
<organism evidence="7 8">
    <name type="scientific">Vibrio mangrovi</name>
    <dbReference type="NCBI Taxonomy" id="474394"/>
    <lineage>
        <taxon>Bacteria</taxon>
        <taxon>Pseudomonadati</taxon>
        <taxon>Pseudomonadota</taxon>
        <taxon>Gammaproteobacteria</taxon>
        <taxon>Vibrionales</taxon>
        <taxon>Vibrionaceae</taxon>
        <taxon>Vibrio</taxon>
    </lineage>
</organism>
<dbReference type="InterPro" id="IPR036388">
    <property type="entry name" value="WH-like_DNA-bd_sf"/>
</dbReference>
<keyword evidence="9" id="KW-1185">Reference proteome</keyword>
<evidence type="ECO:0000256" key="1">
    <source>
        <dbReference type="ARBA" id="ARBA00009437"/>
    </source>
</evidence>
<keyword evidence="4" id="KW-0804">Transcription</keyword>
<sequence>MDKIEAMKRFISVAQTGSFTRASEQLNVPKSAISTSISKLEEHLQTRLLYRSTRQVSLSEAGERYYIQCLRLLDELEGLENQFQRESQELHGVIKVDMPGRFFSAIVAPHLPEWFQQYPKTQIKLLGADYRIDPIKERVDCVIRGGELENSNLVRRSLGAVDMVNCISPGYAEHYGIPVSLDDLKNHYVVDYSPAHTQLQNGFEYHRNNQTCFVPVPSLISVATTDAYLSACLNGLGIIQLPKTGVKQQLARGELIEVLTEFTCAPMSLSVLYESRSQQPRRLSEFINWLVVLFKQINNNAK</sequence>
<keyword evidence="2" id="KW-0805">Transcription regulation</keyword>
<dbReference type="PANTHER" id="PTHR30537">
    <property type="entry name" value="HTH-TYPE TRANSCRIPTIONAL REGULATOR"/>
    <property type="match status" value="1"/>
</dbReference>
<dbReference type="PROSITE" id="PS50931">
    <property type="entry name" value="HTH_LYSR"/>
    <property type="match status" value="1"/>
</dbReference>
<dbReference type="InterPro" id="IPR058163">
    <property type="entry name" value="LysR-type_TF_proteobact-type"/>
</dbReference>
<dbReference type="GO" id="GO:0043565">
    <property type="term" value="F:sequence-specific DNA binding"/>
    <property type="evidence" value="ECO:0007669"/>
    <property type="project" value="TreeGrafter"/>
</dbReference>
<dbReference type="InterPro" id="IPR005119">
    <property type="entry name" value="LysR_subst-bd"/>
</dbReference>
<name>A0A1Y6IWU7_9VIBR</name>
<dbReference type="AlphaFoldDB" id="A0A1Y6IWU7"/>
<dbReference type="SUPFAM" id="SSF46785">
    <property type="entry name" value="Winged helix' DNA-binding domain"/>
    <property type="match status" value="1"/>
</dbReference>
<evidence type="ECO:0000313" key="7">
    <source>
        <dbReference type="EMBL" id="SMS02116.1"/>
    </source>
</evidence>
<dbReference type="RefSeq" id="WP_087482139.1">
    <property type="nucleotide sequence ID" value="NZ_AP024884.1"/>
</dbReference>
<dbReference type="Proteomes" id="UP001283366">
    <property type="component" value="Unassembled WGS sequence"/>
</dbReference>
<feature type="domain" description="HTH lysR-type" evidence="5">
    <location>
        <begin position="1"/>
        <end position="59"/>
    </location>
</feature>
<evidence type="ECO:0000313" key="8">
    <source>
        <dbReference type="Proteomes" id="UP000196125"/>
    </source>
</evidence>
<dbReference type="Gene3D" id="1.10.10.10">
    <property type="entry name" value="Winged helix-like DNA-binding domain superfamily/Winged helix DNA-binding domain"/>
    <property type="match status" value="1"/>
</dbReference>
<evidence type="ECO:0000256" key="2">
    <source>
        <dbReference type="ARBA" id="ARBA00023015"/>
    </source>
</evidence>
<protein>
    <submittedName>
        <fullName evidence="7">HTH-type transcriptional regulator DmlR</fullName>
    </submittedName>
    <submittedName>
        <fullName evidence="6">LysR family transcriptional regulator</fullName>
    </submittedName>
</protein>
<dbReference type="Pfam" id="PF00126">
    <property type="entry name" value="HTH_1"/>
    <property type="match status" value="1"/>
</dbReference>
<dbReference type="SUPFAM" id="SSF53850">
    <property type="entry name" value="Periplasmic binding protein-like II"/>
    <property type="match status" value="1"/>
</dbReference>
<reference evidence="7 8" key="1">
    <citation type="submission" date="2017-05" db="EMBL/GenBank/DDBJ databases">
        <authorList>
            <person name="Song R."/>
            <person name="Chenine A.L."/>
            <person name="Ruprecht R.M."/>
        </authorList>
    </citation>
    <scope>NUCLEOTIDE SEQUENCE [LARGE SCALE GENOMIC DNA]</scope>
    <source>
        <strain evidence="7 8">CECT 7927</strain>
    </source>
</reference>
<dbReference type="GO" id="GO:0006351">
    <property type="term" value="P:DNA-templated transcription"/>
    <property type="evidence" value="ECO:0007669"/>
    <property type="project" value="TreeGrafter"/>
</dbReference>
<evidence type="ECO:0000313" key="9">
    <source>
        <dbReference type="Proteomes" id="UP001283366"/>
    </source>
</evidence>
<evidence type="ECO:0000259" key="5">
    <source>
        <dbReference type="PROSITE" id="PS50931"/>
    </source>
</evidence>
<dbReference type="CDD" id="cd08472">
    <property type="entry name" value="PBP2_CrgA_like_3"/>
    <property type="match status" value="1"/>
</dbReference>
<dbReference type="GO" id="GO:0003700">
    <property type="term" value="F:DNA-binding transcription factor activity"/>
    <property type="evidence" value="ECO:0007669"/>
    <property type="project" value="InterPro"/>
</dbReference>
<dbReference type="InterPro" id="IPR000847">
    <property type="entry name" value="LysR_HTH_N"/>
</dbReference>